<evidence type="ECO:0000256" key="2">
    <source>
        <dbReference type="ARBA" id="ARBA00022840"/>
    </source>
</evidence>
<dbReference type="EMBL" id="ABCC02000076">
    <property type="protein sequence ID" value="EDP12525.1"/>
    <property type="molecule type" value="Genomic_DNA"/>
</dbReference>
<dbReference type="InterPro" id="IPR058031">
    <property type="entry name" value="AAA_lid_NorR"/>
</dbReference>
<dbReference type="PANTHER" id="PTHR32071">
    <property type="entry name" value="TRANSCRIPTIONAL REGULATORY PROTEIN"/>
    <property type="match status" value="1"/>
</dbReference>
<dbReference type="GO" id="GO:0005524">
    <property type="term" value="F:ATP binding"/>
    <property type="evidence" value="ECO:0007669"/>
    <property type="project" value="UniProtKB-KW"/>
</dbReference>
<dbReference type="GO" id="GO:0043565">
    <property type="term" value="F:sequence-specific DNA binding"/>
    <property type="evidence" value="ECO:0007669"/>
    <property type="project" value="InterPro"/>
</dbReference>
<dbReference type="PROSITE" id="PS50045">
    <property type="entry name" value="SIGMA54_INTERACT_4"/>
    <property type="match status" value="1"/>
</dbReference>
<dbReference type="InterPro" id="IPR025943">
    <property type="entry name" value="Sigma_54_int_dom_ATP-bd_2"/>
</dbReference>
<dbReference type="GO" id="GO:0006355">
    <property type="term" value="P:regulation of DNA-templated transcription"/>
    <property type="evidence" value="ECO:0007669"/>
    <property type="project" value="InterPro"/>
</dbReference>
<dbReference type="Pfam" id="PF02954">
    <property type="entry name" value="HTH_8"/>
    <property type="match status" value="1"/>
</dbReference>
<comment type="caution">
    <text evidence="7">The sequence shown here is derived from an EMBL/GenBank/DDBJ whole genome shotgun (WGS) entry which is preliminary data.</text>
</comment>
<sequence>MPNENFDYVPYETLSIERKKLSRLYTFIWRYIGKTISISHGSRYAMGLFSRDGLLLDLFAHENYTLERFMNDGIRAGSNWVNIGYNAVRQGIIGRESLCTIGEENEFPLLKKYAVYYAPISILSPYEPYDQMEECGLGIIASLDNAWDDYLTMIRGTAHDMMITLQFNNIATMYYERSGKGILSIDNMMSTSGRNLATYYNDELFKVLETPPINIYYEPAENLIDPLPANKELWDIVQNHRTIANQPLEVTCNGKTVEVIASTDAFNQPMINAHGVVFYFTTPQKMTAELSRQVANGAIKTFHDIIGENADLKKLIQKAQRMAQTNSNIMILGESGTGKDVFAQAIHNASARREKPFIALNCGALPRDLVESELFGYETGAFTGARKNGNIGKFELANGGTIFLDEIGEMPLELQAKLLRVTETKQLMRLGSSKNIRVDVRIIAATNANIDDMIAQKLFRADLYYRLSTMKLYLMPLRERRDDIVPLAEHFIRSISRRIDKPNIMRFSENAKELLQQMDWFGNVRELQNLIECIVQLYPGDIILPEYILDNVSERYYPKNALKNISSVSALREAFPKEDTAAAVPWSTGAPSVPLPEAAFNIPSGTEAPLDPSNPRHPKSGKRKVITKEDIYEALAACSNNRTAASQYLEISRRTFYRKLEEFGIETD</sequence>
<dbReference type="PROSITE" id="PS00675">
    <property type="entry name" value="SIGMA54_INTERACT_1"/>
    <property type="match status" value="1"/>
</dbReference>
<dbReference type="FunFam" id="3.40.50.300:FF:000006">
    <property type="entry name" value="DNA-binding transcriptional regulator NtrC"/>
    <property type="match status" value="1"/>
</dbReference>
<dbReference type="InterPro" id="IPR029016">
    <property type="entry name" value="GAF-like_dom_sf"/>
</dbReference>
<evidence type="ECO:0000256" key="4">
    <source>
        <dbReference type="ARBA" id="ARBA00023163"/>
    </source>
</evidence>
<dbReference type="Gene3D" id="3.30.450.40">
    <property type="match status" value="1"/>
</dbReference>
<dbReference type="CDD" id="cd00009">
    <property type="entry name" value="AAA"/>
    <property type="match status" value="1"/>
</dbReference>
<reference evidence="7 8" key="1">
    <citation type="submission" date="2007-08" db="EMBL/GenBank/DDBJ databases">
        <authorList>
            <person name="Fulton L."/>
            <person name="Clifton S."/>
            <person name="Fulton B."/>
            <person name="Xu J."/>
            <person name="Minx P."/>
            <person name="Pepin K.H."/>
            <person name="Johnson M."/>
            <person name="Thiruvilangam P."/>
            <person name="Bhonagiri V."/>
            <person name="Nash W.E."/>
            <person name="Mardis E.R."/>
            <person name="Wilson R.K."/>
        </authorList>
    </citation>
    <scope>NUCLEOTIDE SEQUENCE [LARGE SCALE GENOMIC DNA]</scope>
    <source>
        <strain evidence="8">ATCC BAA-613 / DSM 15670 / CCUG 46953 / JCM 12243 / WAL 16351</strain>
    </source>
</reference>
<gene>
    <name evidence="7" type="ORF">CLOBOL_07279</name>
</gene>
<name>A8S5Q1_ENTBW</name>
<keyword evidence="1" id="KW-0547">Nucleotide-binding</keyword>
<dbReference type="Proteomes" id="UP000005396">
    <property type="component" value="Unassembled WGS sequence"/>
</dbReference>
<dbReference type="Gene3D" id="1.10.10.60">
    <property type="entry name" value="Homeodomain-like"/>
    <property type="match status" value="1"/>
</dbReference>
<dbReference type="InterPro" id="IPR009057">
    <property type="entry name" value="Homeodomain-like_sf"/>
</dbReference>
<dbReference type="HOGENOM" id="CLU_000445_8_12_9"/>
<dbReference type="InterPro" id="IPR002078">
    <property type="entry name" value="Sigma_54_int"/>
</dbReference>
<dbReference type="PANTHER" id="PTHR32071:SF57">
    <property type="entry name" value="C4-DICARBOXYLATE TRANSPORT TRANSCRIPTIONAL REGULATORY PROTEIN DCTD"/>
    <property type="match status" value="1"/>
</dbReference>
<evidence type="ECO:0000259" key="6">
    <source>
        <dbReference type="PROSITE" id="PS50045"/>
    </source>
</evidence>
<keyword evidence="4" id="KW-0804">Transcription</keyword>
<dbReference type="eggNOG" id="COG3284">
    <property type="taxonomic scope" value="Bacteria"/>
</dbReference>
<evidence type="ECO:0000313" key="8">
    <source>
        <dbReference type="Proteomes" id="UP000005396"/>
    </source>
</evidence>
<dbReference type="Pfam" id="PF25601">
    <property type="entry name" value="AAA_lid_14"/>
    <property type="match status" value="1"/>
</dbReference>
<organism evidence="7 8">
    <name type="scientific">Enterocloster bolteae (strain ATCC BAA-613 / DSM 15670 / CCUG 46953 / JCM 12243 / WAL 16351)</name>
    <name type="common">Clostridium bolteae</name>
    <dbReference type="NCBI Taxonomy" id="411902"/>
    <lineage>
        <taxon>Bacteria</taxon>
        <taxon>Bacillati</taxon>
        <taxon>Bacillota</taxon>
        <taxon>Clostridia</taxon>
        <taxon>Lachnospirales</taxon>
        <taxon>Lachnospiraceae</taxon>
        <taxon>Enterocloster</taxon>
    </lineage>
</organism>
<dbReference type="InterPro" id="IPR027417">
    <property type="entry name" value="P-loop_NTPase"/>
</dbReference>
<feature type="domain" description="Sigma-54 factor interaction" evidence="6">
    <location>
        <begin position="305"/>
        <end position="536"/>
    </location>
</feature>
<proteinExistence type="predicted"/>
<dbReference type="RefSeq" id="WP_002568793.1">
    <property type="nucleotide sequence ID" value="NZ_DS480725.1"/>
</dbReference>
<dbReference type="PROSITE" id="PS00676">
    <property type="entry name" value="SIGMA54_INTERACT_2"/>
    <property type="match status" value="1"/>
</dbReference>
<dbReference type="Gene3D" id="3.40.50.300">
    <property type="entry name" value="P-loop containing nucleotide triphosphate hydrolases"/>
    <property type="match status" value="1"/>
</dbReference>
<dbReference type="AlphaFoldDB" id="A8S5Q1"/>
<dbReference type="InterPro" id="IPR003593">
    <property type="entry name" value="AAA+_ATPase"/>
</dbReference>
<evidence type="ECO:0000256" key="3">
    <source>
        <dbReference type="ARBA" id="ARBA00023015"/>
    </source>
</evidence>
<dbReference type="InterPro" id="IPR025662">
    <property type="entry name" value="Sigma_54_int_dom_ATP-bd_1"/>
</dbReference>
<evidence type="ECO:0000256" key="5">
    <source>
        <dbReference type="SAM" id="MobiDB-lite"/>
    </source>
</evidence>
<dbReference type="SUPFAM" id="SSF46689">
    <property type="entry name" value="Homeodomain-like"/>
    <property type="match status" value="1"/>
</dbReference>
<evidence type="ECO:0000256" key="1">
    <source>
        <dbReference type="ARBA" id="ARBA00022741"/>
    </source>
</evidence>
<dbReference type="Gene3D" id="1.10.8.60">
    <property type="match status" value="1"/>
</dbReference>
<dbReference type="Pfam" id="PF00158">
    <property type="entry name" value="Sigma54_activat"/>
    <property type="match status" value="1"/>
</dbReference>
<dbReference type="SUPFAM" id="SSF52540">
    <property type="entry name" value="P-loop containing nucleoside triphosphate hydrolases"/>
    <property type="match status" value="1"/>
</dbReference>
<dbReference type="PaxDb" id="411902-CLOBOL_07279"/>
<dbReference type="SMART" id="SM00382">
    <property type="entry name" value="AAA"/>
    <property type="match status" value="1"/>
</dbReference>
<keyword evidence="3" id="KW-0805">Transcription regulation</keyword>
<accession>A8S5Q1</accession>
<feature type="region of interest" description="Disordered" evidence="5">
    <location>
        <begin position="604"/>
        <end position="623"/>
    </location>
</feature>
<evidence type="ECO:0000313" key="7">
    <source>
        <dbReference type="EMBL" id="EDP12525.1"/>
    </source>
</evidence>
<protein>
    <recommendedName>
        <fullName evidence="6">Sigma-54 factor interaction domain-containing protein</fullName>
    </recommendedName>
</protein>
<keyword evidence="2" id="KW-0067">ATP-binding</keyword>
<reference evidence="7 8" key="2">
    <citation type="submission" date="2007-09" db="EMBL/GenBank/DDBJ databases">
        <title>Draft genome sequence of Clostridium bolteae (ATCC BAA-613).</title>
        <authorList>
            <person name="Sudarsanam P."/>
            <person name="Ley R."/>
            <person name="Guruge J."/>
            <person name="Turnbaugh P.J."/>
            <person name="Mahowald M."/>
            <person name="Liep D."/>
            <person name="Gordon J."/>
        </authorList>
    </citation>
    <scope>NUCLEOTIDE SEQUENCE [LARGE SCALE GENOMIC DNA]</scope>
    <source>
        <strain evidence="8">ATCC BAA-613 / DSM 15670 / CCUG 46953 / JCM 12243 / WAL 16351</strain>
    </source>
</reference>
<dbReference type="InterPro" id="IPR002197">
    <property type="entry name" value="HTH_Fis"/>
</dbReference>